<keyword evidence="3" id="KW-0134">Cell wall</keyword>
<dbReference type="InterPro" id="IPR011050">
    <property type="entry name" value="Pectin_lyase_fold/virulence"/>
</dbReference>
<evidence type="ECO:0000256" key="6">
    <source>
        <dbReference type="ARBA" id="ARBA00023295"/>
    </source>
</evidence>
<dbReference type="PANTHER" id="PTHR31375">
    <property type="match status" value="1"/>
</dbReference>
<dbReference type="Gramene" id="Kaladp0048s0742.1.v1.1">
    <property type="protein sequence ID" value="Kaladp0048s0742.1.v1.1"/>
    <property type="gene ID" value="Kaladp0048s0742.v1.1"/>
</dbReference>
<dbReference type="Pfam" id="PF00295">
    <property type="entry name" value="Glyco_hydro_28"/>
    <property type="match status" value="1"/>
</dbReference>
<comment type="subcellular location">
    <subcellularLocation>
        <location evidence="1">Secreted</location>
        <location evidence="1">Cell wall</location>
    </subcellularLocation>
</comment>
<evidence type="ECO:0000256" key="3">
    <source>
        <dbReference type="ARBA" id="ARBA00022512"/>
    </source>
</evidence>
<protein>
    <recommendedName>
        <fullName evidence="11">Polygalacturonase</fullName>
    </recommendedName>
</protein>
<dbReference type="InterPro" id="IPR000743">
    <property type="entry name" value="Glyco_hydro_28"/>
</dbReference>
<evidence type="ECO:0000256" key="7">
    <source>
        <dbReference type="ARBA" id="ARBA00023316"/>
    </source>
</evidence>
<evidence type="ECO:0000256" key="8">
    <source>
        <dbReference type="RuleBase" id="RU361169"/>
    </source>
</evidence>
<keyword evidence="7" id="KW-0961">Cell wall biogenesis/degradation</keyword>
<dbReference type="Gene3D" id="2.160.20.10">
    <property type="entry name" value="Single-stranded right-handed beta-helix, Pectin lyase-like"/>
    <property type="match status" value="1"/>
</dbReference>
<evidence type="ECO:0000256" key="4">
    <source>
        <dbReference type="ARBA" id="ARBA00022525"/>
    </source>
</evidence>
<keyword evidence="5 8" id="KW-0378">Hydrolase</keyword>
<evidence type="ECO:0008006" key="11">
    <source>
        <dbReference type="Google" id="ProtNLM"/>
    </source>
</evidence>
<dbReference type="InterPro" id="IPR012334">
    <property type="entry name" value="Pectin_lyas_fold"/>
</dbReference>
<evidence type="ECO:0000313" key="9">
    <source>
        <dbReference type="EnsemblPlants" id="Kaladp0048s0742.1.v1.1"/>
    </source>
</evidence>
<proteinExistence type="inferred from homology"/>
<evidence type="ECO:0000256" key="2">
    <source>
        <dbReference type="ARBA" id="ARBA00008834"/>
    </source>
</evidence>
<dbReference type="OMA" id="WWITPRI"/>
<dbReference type="Proteomes" id="UP000594263">
    <property type="component" value="Unplaced"/>
</dbReference>
<keyword evidence="10" id="KW-1185">Reference proteome</keyword>
<keyword evidence="4" id="KW-0964">Secreted</keyword>
<dbReference type="GO" id="GO:0071555">
    <property type="term" value="P:cell wall organization"/>
    <property type="evidence" value="ECO:0007669"/>
    <property type="project" value="UniProtKB-KW"/>
</dbReference>
<keyword evidence="6 8" id="KW-0326">Glycosidase</keyword>
<dbReference type="AlphaFoldDB" id="A0A7N0TZE0"/>
<dbReference type="EnsemblPlants" id="Kaladp0048s0742.1.v1.1">
    <property type="protein sequence ID" value="Kaladp0048s0742.1.v1.1"/>
    <property type="gene ID" value="Kaladp0048s0742.v1.1"/>
</dbReference>
<reference evidence="9" key="1">
    <citation type="submission" date="2021-01" db="UniProtKB">
        <authorList>
            <consortium name="EnsemblPlants"/>
        </authorList>
    </citation>
    <scope>IDENTIFICATION</scope>
</reference>
<evidence type="ECO:0000256" key="1">
    <source>
        <dbReference type="ARBA" id="ARBA00004191"/>
    </source>
</evidence>
<organism evidence="9 10">
    <name type="scientific">Kalanchoe fedtschenkoi</name>
    <name type="common">Lavender scallops</name>
    <name type="synonym">South American air plant</name>
    <dbReference type="NCBI Taxonomy" id="63787"/>
    <lineage>
        <taxon>Eukaryota</taxon>
        <taxon>Viridiplantae</taxon>
        <taxon>Streptophyta</taxon>
        <taxon>Embryophyta</taxon>
        <taxon>Tracheophyta</taxon>
        <taxon>Spermatophyta</taxon>
        <taxon>Magnoliopsida</taxon>
        <taxon>eudicotyledons</taxon>
        <taxon>Gunneridae</taxon>
        <taxon>Pentapetalae</taxon>
        <taxon>Saxifragales</taxon>
        <taxon>Crassulaceae</taxon>
        <taxon>Kalanchoe</taxon>
    </lineage>
</organism>
<dbReference type="GO" id="GO:0004650">
    <property type="term" value="F:polygalacturonase activity"/>
    <property type="evidence" value="ECO:0007669"/>
    <property type="project" value="InterPro"/>
</dbReference>
<dbReference type="GO" id="GO:0005975">
    <property type="term" value="P:carbohydrate metabolic process"/>
    <property type="evidence" value="ECO:0007669"/>
    <property type="project" value="InterPro"/>
</dbReference>
<comment type="similarity">
    <text evidence="2 8">Belongs to the glycosyl hydrolase 28 family.</text>
</comment>
<dbReference type="SUPFAM" id="SSF51126">
    <property type="entry name" value="Pectin lyase-like"/>
    <property type="match status" value="1"/>
</dbReference>
<accession>A0A7N0TZE0</accession>
<evidence type="ECO:0000256" key="5">
    <source>
        <dbReference type="ARBA" id="ARBA00022801"/>
    </source>
</evidence>
<sequence>MMTGGDFVRVFKEGFVNLAMDQLSDWHLRLLRGCRISFSPAMGNYAFLLVFGLVATSATACHKVYDILDYGAEGNGITDNSYALSEAWKEACNAKVDRASVIVPKGKTFLVKPIVFSGPCRPKTISFQISGKLVAPTSPVTWKGLDASRWISFSHVEGLQVNGHGTVDGQGTMWWNQSCKRQPELVNCTTLAPTAMKFLSCKDSSLSDLNFINSPQAHISILGSSNIRVSNMKIEAPGDSPNTDGIHIHRSHQVTIDNAQIGSGDDCVSIQDYTSNIKITNVYCGPGHGVRYYEYHIFELKH</sequence>
<evidence type="ECO:0000313" key="10">
    <source>
        <dbReference type="Proteomes" id="UP000594263"/>
    </source>
</evidence>
<name>A0A7N0TZE0_KALFE</name>